<evidence type="ECO:0000256" key="2">
    <source>
        <dbReference type="SAM" id="Phobius"/>
    </source>
</evidence>
<evidence type="ECO:0000256" key="1">
    <source>
        <dbReference type="SAM" id="Coils"/>
    </source>
</evidence>
<sequence length="263" mass="30151">MSGELFGVVLLPLALPIAAVGIPVVLLLEASRNARLKAERENIAAKLEAEKRRKEVEQRLMVEKKKTKAIQEKLKEKEKQKEEEERKIQLACQEEERLRDIEKNLLHGSFNFKKIEQKSQPQKVKGPKRKEADVLLMLQSLELKISGLEPILSELIRTDLIDMKNSLNEIKDKISGNYSYFENILKWLDIRLKEAIKRGERKLEDRAKELDTLSEKAIELLTDIEMIINSPLLPDKGRALELKAALESAMSGHDINMLKIAIE</sequence>
<proteinExistence type="predicted"/>
<feature type="coiled-coil region" evidence="1">
    <location>
        <begin position="33"/>
        <end position="101"/>
    </location>
</feature>
<evidence type="ECO:0000313" key="3">
    <source>
        <dbReference type="EMBL" id="GFP40648.1"/>
    </source>
</evidence>
<name>A0A6V8Q7F3_9ACTN</name>
<protein>
    <submittedName>
        <fullName evidence="3">Uncharacterized protein</fullName>
    </submittedName>
</protein>
<keyword evidence="2" id="KW-0472">Membrane</keyword>
<dbReference type="AlphaFoldDB" id="A0A6V8Q7F3"/>
<feature type="non-terminal residue" evidence="3">
    <location>
        <position position="263"/>
    </location>
</feature>
<feature type="transmembrane region" description="Helical" evidence="2">
    <location>
        <begin position="6"/>
        <end position="28"/>
    </location>
</feature>
<comment type="caution">
    <text evidence="3">The sequence shown here is derived from an EMBL/GenBank/DDBJ whole genome shotgun (WGS) entry which is preliminary data.</text>
</comment>
<organism evidence="3 4">
    <name type="scientific">Candidatus Hakubella thermalkaliphila</name>
    <dbReference type="NCBI Taxonomy" id="2754717"/>
    <lineage>
        <taxon>Bacteria</taxon>
        <taxon>Bacillati</taxon>
        <taxon>Actinomycetota</taxon>
        <taxon>Actinomycetota incertae sedis</taxon>
        <taxon>Candidatus Hakubellales</taxon>
        <taxon>Candidatus Hakubellaceae</taxon>
        <taxon>Candidatus Hakubella</taxon>
    </lineage>
</organism>
<keyword evidence="1" id="KW-0175">Coiled coil</keyword>
<gene>
    <name evidence="3" type="ORF">HKBW3S47_02345</name>
</gene>
<keyword evidence="2" id="KW-1133">Transmembrane helix</keyword>
<dbReference type="EMBL" id="BLSD01000367">
    <property type="protein sequence ID" value="GFP40648.1"/>
    <property type="molecule type" value="Genomic_DNA"/>
</dbReference>
<reference evidence="3 4" key="1">
    <citation type="journal article" date="2020" name="Front. Microbiol.">
        <title>Single-cell genomics of novel Actinobacteria with the Wood-Ljungdahl pathway discovered in a serpentinizing system.</title>
        <authorList>
            <person name="Merino N."/>
            <person name="Kawai M."/>
            <person name="Boyd E.S."/>
            <person name="Colman D.R."/>
            <person name="McGlynn S.E."/>
            <person name="Nealson K.H."/>
            <person name="Kurokawa K."/>
            <person name="Hongoh Y."/>
        </authorList>
    </citation>
    <scope>NUCLEOTIDE SEQUENCE [LARGE SCALE GENOMIC DNA]</scope>
    <source>
        <strain evidence="3 4">S47</strain>
    </source>
</reference>
<keyword evidence="2" id="KW-0812">Transmembrane</keyword>
<accession>A0A6V8Q7F3</accession>
<dbReference type="RefSeq" id="WP_176236429.1">
    <property type="nucleotide sequence ID" value="NZ_BLSD01000367.1"/>
</dbReference>
<evidence type="ECO:0000313" key="4">
    <source>
        <dbReference type="Proteomes" id="UP000569018"/>
    </source>
</evidence>
<dbReference type="Proteomes" id="UP000569018">
    <property type="component" value="Unassembled WGS sequence"/>
</dbReference>